<dbReference type="STRING" id="988801.SAMN05216522_11082"/>
<dbReference type="EMBL" id="FOGC01000010">
    <property type="protein sequence ID" value="SER03860.1"/>
    <property type="molecule type" value="Genomic_DNA"/>
</dbReference>
<dbReference type="HAMAP" id="MF_01061">
    <property type="entry name" value="DnaT"/>
    <property type="match status" value="1"/>
</dbReference>
<dbReference type="Proteomes" id="UP000242515">
    <property type="component" value="Unassembled WGS sequence"/>
</dbReference>
<comment type="function">
    <text evidence="3">Involved in the restart of stalled replication forks, which reloads the replicative helicase on sites other than the origin of replication. Can function in multiple replication restart pathways. Displaces ssDNA from a PriB-ssDNA complex. Probably forms a spiral filament on ssDNA.</text>
</comment>
<feature type="domain" description="DnaT DNA-binding" evidence="4">
    <location>
        <begin position="87"/>
        <end position="152"/>
    </location>
</feature>
<proteinExistence type="inferred from homology"/>
<dbReference type="Pfam" id="PF17948">
    <property type="entry name" value="DnaT"/>
    <property type="match status" value="1"/>
</dbReference>
<evidence type="ECO:0000256" key="3">
    <source>
        <dbReference type="HAMAP-Rule" id="MF_01061"/>
    </source>
</evidence>
<dbReference type="RefSeq" id="WP_092677250.1">
    <property type="nucleotide sequence ID" value="NZ_FOGC01000010.1"/>
</dbReference>
<gene>
    <name evidence="3" type="primary">dnaT</name>
    <name evidence="5" type="ORF">SAMN05216522_11082</name>
</gene>
<dbReference type="InterPro" id="IPR020917">
    <property type="entry name" value="DnaT"/>
</dbReference>
<dbReference type="NCBIfam" id="NF002770">
    <property type="entry name" value="PRK02854.1"/>
    <property type="match status" value="1"/>
</dbReference>
<keyword evidence="2 3" id="KW-0235">DNA replication</keyword>
<evidence type="ECO:0000256" key="1">
    <source>
        <dbReference type="ARBA" id="ARBA00022515"/>
    </source>
</evidence>
<reference evidence="6" key="1">
    <citation type="submission" date="2016-10" db="EMBL/GenBank/DDBJ databases">
        <authorList>
            <person name="Varghese N."/>
            <person name="Submissions S."/>
        </authorList>
    </citation>
    <scope>NUCLEOTIDE SEQUENCE [LARGE SCALE GENOMIC DNA]</scope>
    <source>
        <strain evidence="6">8N4</strain>
    </source>
</reference>
<evidence type="ECO:0000313" key="5">
    <source>
        <dbReference type="EMBL" id="SER03860.1"/>
    </source>
</evidence>
<keyword evidence="6" id="KW-1185">Reference proteome</keyword>
<dbReference type="InterPro" id="IPR040480">
    <property type="entry name" value="DnaT_DNA_bind"/>
</dbReference>
<dbReference type="Gene3D" id="1.10.8.1180">
    <property type="match status" value="1"/>
</dbReference>
<comment type="similarity">
    <text evidence="3">Belongs to the DnaT family.</text>
</comment>
<accession>A0A1H9KXH2</accession>
<dbReference type="GO" id="GO:0006269">
    <property type="term" value="P:DNA replication, synthesis of primer"/>
    <property type="evidence" value="ECO:0007669"/>
    <property type="project" value="UniProtKB-KW"/>
</dbReference>
<evidence type="ECO:0000313" key="6">
    <source>
        <dbReference type="Proteomes" id="UP000242515"/>
    </source>
</evidence>
<keyword evidence="1 3" id="KW-0639">Primosome</keyword>
<keyword evidence="3" id="KW-0238">DNA-binding</keyword>
<evidence type="ECO:0000256" key="2">
    <source>
        <dbReference type="ARBA" id="ARBA00022705"/>
    </source>
</evidence>
<sequence length="178" mass="19952">MSVKILSQSIIGLEQFCQAPAKAIERADQQTVAVFDNNQPIFYGLSPARLNQLLMAEAQLQNQNTIALEADFFDEPATVVKAPAGKFALYAGWQPDSDFLRQAALWGIALHEPVTVEELAAFIAYWQAEGRIFHQVQWQQKLARHLQVSRGAPHLTPKRDITQVAEPDYHIPNGFRGE</sequence>
<protein>
    <recommendedName>
        <fullName evidence="3">Replication restart protein DnaT</fullName>
    </recommendedName>
</protein>
<organism evidence="5 6">
    <name type="scientific">Rosenbergiella nectarea</name>
    <dbReference type="NCBI Taxonomy" id="988801"/>
    <lineage>
        <taxon>Bacteria</taxon>
        <taxon>Pseudomonadati</taxon>
        <taxon>Pseudomonadota</taxon>
        <taxon>Gammaproteobacteria</taxon>
        <taxon>Enterobacterales</taxon>
        <taxon>Erwiniaceae</taxon>
        <taxon>Rosenbergiella</taxon>
    </lineage>
</organism>
<name>A0A1H9KXH2_9GAMM</name>
<comment type="subunit">
    <text evidence="3">Homooligomerizes. Interacts with PriB. Component of the replication restart primosome. Primosome assembly occurs via a 'hand-off' mechanism. PriA binds to replication forks, subsequently PriB then DnaT bind; DnaT then displaces ssDNA to generate the helicase loading substrate.</text>
</comment>
<dbReference type="GO" id="GO:1990077">
    <property type="term" value="C:primosome complex"/>
    <property type="evidence" value="ECO:0007669"/>
    <property type="project" value="UniProtKB-UniRule"/>
</dbReference>
<dbReference type="AlphaFoldDB" id="A0A1H9KXH2"/>
<dbReference type="OrthoDB" id="6630498at2"/>
<dbReference type="GO" id="GO:0003697">
    <property type="term" value="F:single-stranded DNA binding"/>
    <property type="evidence" value="ECO:0007669"/>
    <property type="project" value="UniProtKB-UniRule"/>
</dbReference>
<evidence type="ECO:0000259" key="4">
    <source>
        <dbReference type="Pfam" id="PF17948"/>
    </source>
</evidence>